<dbReference type="InterPro" id="IPR047794">
    <property type="entry name" value="C45_proenzyme-like"/>
</dbReference>
<keyword evidence="3" id="KW-1185">Reference proteome</keyword>
<dbReference type="STRING" id="947013.SAMN04488109_2823"/>
<dbReference type="NCBIfam" id="NF040521">
    <property type="entry name" value="C45_proenzyme"/>
    <property type="match status" value="1"/>
</dbReference>
<evidence type="ECO:0000313" key="3">
    <source>
        <dbReference type="Proteomes" id="UP000184212"/>
    </source>
</evidence>
<dbReference type="InterPro" id="IPR005079">
    <property type="entry name" value="Peptidase_C45_hydrolase"/>
</dbReference>
<dbReference type="Gene3D" id="3.60.60.10">
    <property type="entry name" value="Penicillin V Acylase, Chain A"/>
    <property type="match status" value="1"/>
</dbReference>
<dbReference type="OrthoDB" id="5480874at2"/>
<accession>A0A1M5QHG1</accession>
<evidence type="ECO:0000313" key="2">
    <source>
        <dbReference type="EMBL" id="SHH13614.1"/>
    </source>
</evidence>
<protein>
    <submittedName>
        <fullName evidence="2">Acyl-coenzyme A:6-aminopenicillanic acid acyl-transferase</fullName>
    </submittedName>
</protein>
<feature type="domain" description="Peptidase C45 hydrolase" evidence="1">
    <location>
        <begin position="194"/>
        <end position="373"/>
    </location>
</feature>
<evidence type="ECO:0000259" key="1">
    <source>
        <dbReference type="Pfam" id="PF03417"/>
    </source>
</evidence>
<organism evidence="2 3">
    <name type="scientific">Chryseolinea serpens</name>
    <dbReference type="NCBI Taxonomy" id="947013"/>
    <lineage>
        <taxon>Bacteria</taxon>
        <taxon>Pseudomonadati</taxon>
        <taxon>Bacteroidota</taxon>
        <taxon>Cytophagia</taxon>
        <taxon>Cytophagales</taxon>
        <taxon>Fulvivirgaceae</taxon>
        <taxon>Chryseolinea</taxon>
    </lineage>
</organism>
<proteinExistence type="predicted"/>
<dbReference type="PANTHER" id="PTHR35190">
    <property type="entry name" value="PROTEIN DCD1B"/>
    <property type="match status" value="1"/>
</dbReference>
<dbReference type="EMBL" id="FQWQ01000002">
    <property type="protein sequence ID" value="SHH13614.1"/>
    <property type="molecule type" value="Genomic_DNA"/>
</dbReference>
<dbReference type="Proteomes" id="UP000184212">
    <property type="component" value="Unassembled WGS sequence"/>
</dbReference>
<dbReference type="RefSeq" id="WP_073135222.1">
    <property type="nucleotide sequence ID" value="NZ_FQWQ01000002.1"/>
</dbReference>
<dbReference type="GO" id="GO:0016740">
    <property type="term" value="F:transferase activity"/>
    <property type="evidence" value="ECO:0007669"/>
    <property type="project" value="UniProtKB-KW"/>
</dbReference>
<dbReference type="PANTHER" id="PTHR35190:SF2">
    <property type="entry name" value="PROTEIN DCD1B"/>
    <property type="match status" value="1"/>
</dbReference>
<reference evidence="2 3" key="1">
    <citation type="submission" date="2016-11" db="EMBL/GenBank/DDBJ databases">
        <authorList>
            <person name="Jaros S."/>
            <person name="Januszkiewicz K."/>
            <person name="Wedrychowicz H."/>
        </authorList>
    </citation>
    <scope>NUCLEOTIDE SEQUENCE [LARGE SCALE GENOMIC DNA]</scope>
    <source>
        <strain evidence="2 3">DSM 24574</strain>
    </source>
</reference>
<dbReference type="InterPro" id="IPR047803">
    <property type="entry name" value="DCD1A/B-like"/>
</dbReference>
<sequence>MLKKFLKVLAWIFGILVLLIAGLLIYVRAVAVTSPPMITPTEAFDEAVTQPDSGLYKWRNDWFRKSESGLYELYVEGAPYERGVANGKLTHDLVQYQEQVFTDQIHRLVPSDFYLGMLKYFVGWFNRDLADNISTEYKQEIYGVSQAASHDFDDIADPYQRILNYHAAHDIGHALQNMSLVGCTSFATWGDQSEDSTLIIGRNFDFYVGDEFARDKIIAFYNPTKGHKFMMVTFGGMTGVLSGMNDQGLTVTINAAKSEIPSASATPVSLVAREMLQYATNIKEAQAIAAKRKMFVAESFLIGSARDGKAAIIEKTPDGMDFFETNENYIVSTNHFQGKTLGETQLNKDHMATSASPYRFKRVKELLAQQGKNSVQKTAVILRNQQGLGGEDIGMGNEKAINQLVAHHGIIFQPEKGLVWISTAPWQLGKFVCYDLKKVFAKNMMANEEIIEQDLTIPADSFLLTNAYRQYIKFHPYRFPFNPRTDLMPDSLVKWNPQSYHAYMLAGDFYVDHKEWEKAMPFYEEGLKKEVATQQEREHMQKNLEHCKASIK</sequence>
<name>A0A1M5QHG1_9BACT</name>
<keyword evidence="2" id="KW-0808">Transferase</keyword>
<dbReference type="AlphaFoldDB" id="A0A1M5QHG1"/>
<dbReference type="Pfam" id="PF03417">
    <property type="entry name" value="AAT"/>
    <property type="match status" value="1"/>
</dbReference>
<gene>
    <name evidence="2" type="ORF">SAMN04488109_2823</name>
</gene>